<dbReference type="GO" id="GO:0016829">
    <property type="term" value="F:lyase activity"/>
    <property type="evidence" value="ECO:0007669"/>
    <property type="project" value="InterPro"/>
</dbReference>
<dbReference type="InterPro" id="IPR036148">
    <property type="entry name" value="MmgE/PrpD_sf"/>
</dbReference>
<evidence type="ECO:0000259" key="3">
    <source>
        <dbReference type="Pfam" id="PF19305"/>
    </source>
</evidence>
<feature type="domain" description="MmgE/PrpD N-terminal" evidence="2">
    <location>
        <begin position="15"/>
        <end position="277"/>
    </location>
</feature>
<dbReference type="Proteomes" id="UP000319257">
    <property type="component" value="Unassembled WGS sequence"/>
</dbReference>
<evidence type="ECO:0000256" key="1">
    <source>
        <dbReference type="ARBA" id="ARBA00006174"/>
    </source>
</evidence>
<comment type="caution">
    <text evidence="4">The sequence shown here is derived from an EMBL/GenBank/DDBJ whole genome shotgun (WGS) entry which is preliminary data.</text>
</comment>
<name>A0A507AYU0_9PEZI</name>
<protein>
    <submittedName>
        <fullName evidence="4">Uncharacterized protein</fullName>
    </submittedName>
</protein>
<dbReference type="InterPro" id="IPR045336">
    <property type="entry name" value="MmgE_PrpD_N"/>
</dbReference>
<evidence type="ECO:0000259" key="2">
    <source>
        <dbReference type="Pfam" id="PF03972"/>
    </source>
</evidence>
<dbReference type="STRING" id="1093900.A0A507AYU0"/>
<accession>A0A507AYU0</accession>
<keyword evidence="5" id="KW-1185">Reference proteome</keyword>
<dbReference type="InParanoid" id="A0A507AYU0"/>
<reference evidence="4 5" key="1">
    <citation type="submission" date="2019-06" db="EMBL/GenBank/DDBJ databases">
        <title>Draft genome sequence of the filamentous fungus Phialemoniopsis curvata isolated from diesel fuel.</title>
        <authorList>
            <person name="Varaljay V.A."/>
            <person name="Lyon W.J."/>
            <person name="Crouch A.L."/>
            <person name="Drake C.E."/>
            <person name="Hollomon J.M."/>
            <person name="Nadeau L.J."/>
            <person name="Nunn H.S."/>
            <person name="Stevenson B.S."/>
            <person name="Bojanowski C.L."/>
            <person name="Crookes-Goodson W.J."/>
        </authorList>
    </citation>
    <scope>NUCLEOTIDE SEQUENCE [LARGE SCALE GENOMIC DNA]</scope>
    <source>
        <strain evidence="4 5">D216</strain>
    </source>
</reference>
<evidence type="ECO:0000313" key="5">
    <source>
        <dbReference type="Proteomes" id="UP000319257"/>
    </source>
</evidence>
<dbReference type="Pfam" id="PF19305">
    <property type="entry name" value="MmgE_PrpD_C"/>
    <property type="match status" value="1"/>
</dbReference>
<dbReference type="RefSeq" id="XP_030991732.1">
    <property type="nucleotide sequence ID" value="XM_031135035.1"/>
</dbReference>
<dbReference type="AlphaFoldDB" id="A0A507AYU0"/>
<dbReference type="PANTHER" id="PTHR16943:SF8">
    <property type="entry name" value="2-METHYLCITRATE DEHYDRATASE"/>
    <property type="match status" value="1"/>
</dbReference>
<dbReference type="Gene3D" id="1.10.4100.10">
    <property type="entry name" value="2-methylcitrate dehydratase PrpD"/>
    <property type="match status" value="1"/>
</dbReference>
<feature type="domain" description="MmgE/PrpD C-terminal" evidence="3">
    <location>
        <begin position="304"/>
        <end position="475"/>
    </location>
</feature>
<dbReference type="EMBL" id="SKBQ01000005">
    <property type="protein sequence ID" value="TPX10021.1"/>
    <property type="molecule type" value="Genomic_DNA"/>
</dbReference>
<dbReference type="SUPFAM" id="SSF103378">
    <property type="entry name" value="2-methylcitrate dehydratase PrpD"/>
    <property type="match status" value="1"/>
</dbReference>
<organism evidence="4 5">
    <name type="scientific">Thyridium curvatum</name>
    <dbReference type="NCBI Taxonomy" id="1093900"/>
    <lineage>
        <taxon>Eukaryota</taxon>
        <taxon>Fungi</taxon>
        <taxon>Dikarya</taxon>
        <taxon>Ascomycota</taxon>
        <taxon>Pezizomycotina</taxon>
        <taxon>Sordariomycetes</taxon>
        <taxon>Sordariomycetidae</taxon>
        <taxon>Thyridiales</taxon>
        <taxon>Thyridiaceae</taxon>
        <taxon>Thyridium</taxon>
    </lineage>
</organism>
<dbReference type="InterPro" id="IPR005656">
    <property type="entry name" value="MmgE_PrpD"/>
</dbReference>
<evidence type="ECO:0000313" key="4">
    <source>
        <dbReference type="EMBL" id="TPX10021.1"/>
    </source>
</evidence>
<comment type="similarity">
    <text evidence="1">Belongs to the PrpD family.</text>
</comment>
<dbReference type="OrthoDB" id="10267976at2759"/>
<dbReference type="InterPro" id="IPR042183">
    <property type="entry name" value="MmgE/PrpD_sf_1"/>
</dbReference>
<dbReference type="GeneID" id="41968665"/>
<proteinExistence type="inferred from homology"/>
<gene>
    <name evidence="4" type="ORF">E0L32_001218</name>
</gene>
<sequence>MSQPAVLAQPGPTAELCRWISTVQLGDIPPELLTRAKYLILDGIACALVGAHLPWSEKAAAALLDLEYSGPGAAATLFGWDRKVTPLTAALLNGTFIQGFELDDWHRDAPLHSNSILLPALLAAAEHMGTPPPPDHYKGDGRAAPRHFSGADLLLAYVVGCEVGPRVGLGLRGADVLSHGWHSGAVFGPSAAAAAVSKLLGLSAEAVEDALGIACTQAGGLMSAQFESEVKRMQHGFAARNGLLGATLARGGYVGIKKVYERKYGGFLTMFSSGNGKEPQYKPEEVCKDLGKKWQIEGVLVKPYAAMAGTHCTVDCLAALRAAHPERTRQFDNIKSIRIEMSEAAFHHGGWKPERPLTATGAQMCNAYVGATYLVDEQVTPAQFRTDKLDRDQVWQLVDATTCEENKSYASTGLGKTSQRVTISFKDGSPSISHEELAPKGVLPPLTNQEILYKWRLVTQSVIEDKKRDSIEHAILKLQECTDISVLGTLMAGMTKNPIA</sequence>
<dbReference type="InterPro" id="IPR045337">
    <property type="entry name" value="MmgE_PrpD_C"/>
</dbReference>
<dbReference type="PANTHER" id="PTHR16943">
    <property type="entry name" value="2-METHYLCITRATE DEHYDRATASE-RELATED"/>
    <property type="match status" value="1"/>
</dbReference>
<dbReference type="Pfam" id="PF03972">
    <property type="entry name" value="MmgE_PrpD_N"/>
    <property type="match status" value="1"/>
</dbReference>